<reference evidence="1" key="2">
    <citation type="submission" date="2025-03" db="EMBL/GenBank/DDBJ databases">
        <authorList>
            <consortium name="ELIXIR-Norway"/>
            <consortium name="Elixir Norway"/>
        </authorList>
    </citation>
    <scope>NUCLEOTIDE SEQUENCE</scope>
</reference>
<name>A0AC59YRJ0_RANTA</name>
<reference evidence="1" key="1">
    <citation type="submission" date="2023-05" db="EMBL/GenBank/DDBJ databases">
        <authorList>
            <consortium name="ELIXIR-Norway"/>
        </authorList>
    </citation>
    <scope>NUCLEOTIDE SEQUENCE</scope>
</reference>
<dbReference type="Proteomes" id="UP001162501">
    <property type="component" value="Chromosome 2"/>
</dbReference>
<organism evidence="1 2">
    <name type="scientific">Rangifer tarandus platyrhynchus</name>
    <name type="common">Svalbard reindeer</name>
    <dbReference type="NCBI Taxonomy" id="3082113"/>
    <lineage>
        <taxon>Eukaryota</taxon>
        <taxon>Metazoa</taxon>
        <taxon>Chordata</taxon>
        <taxon>Craniata</taxon>
        <taxon>Vertebrata</taxon>
        <taxon>Euteleostomi</taxon>
        <taxon>Mammalia</taxon>
        <taxon>Eutheria</taxon>
        <taxon>Laurasiatheria</taxon>
        <taxon>Artiodactyla</taxon>
        <taxon>Ruminantia</taxon>
        <taxon>Pecora</taxon>
        <taxon>Cervidae</taxon>
        <taxon>Odocoileinae</taxon>
        <taxon>Rangifer</taxon>
    </lineage>
</organism>
<dbReference type="EMBL" id="OX596086">
    <property type="protein sequence ID" value="CAM9930742.1"/>
    <property type="molecule type" value="Genomic_DNA"/>
</dbReference>
<proteinExistence type="predicted"/>
<evidence type="ECO:0000313" key="1">
    <source>
        <dbReference type="EMBL" id="CAM9930742.1"/>
    </source>
</evidence>
<protein>
    <submittedName>
        <fullName evidence="1">Uncharacterized protein</fullName>
    </submittedName>
</protein>
<evidence type="ECO:0000313" key="2">
    <source>
        <dbReference type="Proteomes" id="UP001162501"/>
    </source>
</evidence>
<sequence>MKLLYLKSFRGPPRTRQDRNSQFTFSFVGWRKLQVLSTLTKKIVLRCMMSWQMELKHLLLSNRSSFPTWQILQHCFDVSSSSEVSFPVISKFFMQIILSLFSQFTFFTP</sequence>
<gene>
    <name evidence="1" type="ORF">MRATA1EN22A_LOCUS9530</name>
</gene>
<accession>A0AC59YRJ0</accession>